<dbReference type="EMBL" id="JAODYH010000008">
    <property type="protein sequence ID" value="MCT9812444.1"/>
    <property type="molecule type" value="Genomic_DNA"/>
</dbReference>
<dbReference type="Gene3D" id="1.10.260.40">
    <property type="entry name" value="lambda repressor-like DNA-binding domains"/>
    <property type="match status" value="1"/>
</dbReference>
<evidence type="ECO:0000313" key="2">
    <source>
        <dbReference type="EMBL" id="MCT9812444.1"/>
    </source>
</evidence>
<dbReference type="SUPFAM" id="SSF47413">
    <property type="entry name" value="lambda repressor-like DNA-binding domains"/>
    <property type="match status" value="1"/>
</dbReference>
<dbReference type="RefSeq" id="WP_261501691.1">
    <property type="nucleotide sequence ID" value="NZ_JAODYH010000008.1"/>
</dbReference>
<keyword evidence="3" id="KW-1185">Reference proteome</keyword>
<name>A0ABT2PPQ7_9BURK</name>
<reference evidence="2 3" key="1">
    <citation type="submission" date="2022-09" db="EMBL/GenBank/DDBJ databases">
        <title>Draft genome of isolate Be4.</title>
        <authorList>
            <person name="Sanchez-Castro I."/>
            <person name="Martinez-Rodriguez P."/>
            <person name="Descostes M."/>
            <person name="Merroun M."/>
        </authorList>
    </citation>
    <scope>NUCLEOTIDE SEQUENCE [LARGE SCALE GENOMIC DNA]</scope>
    <source>
        <strain evidence="2 3">Be4</strain>
    </source>
</reference>
<dbReference type="InterPro" id="IPR031856">
    <property type="entry name" value="YdaS_toxin-like"/>
</dbReference>
<protein>
    <submittedName>
        <fullName evidence="2">Helix-turn-helix domain-containing protein</fullName>
    </submittedName>
</protein>
<comment type="caution">
    <text evidence="2">The sequence shown here is derived from an EMBL/GenBank/DDBJ whole genome shotgun (WGS) entry which is preliminary data.</text>
</comment>
<feature type="region of interest" description="Disordered" evidence="1">
    <location>
        <begin position="1"/>
        <end position="26"/>
    </location>
</feature>
<accession>A0ABT2PPQ7</accession>
<proteinExistence type="predicted"/>
<dbReference type="InterPro" id="IPR010982">
    <property type="entry name" value="Lambda_DNA-bd_dom_sf"/>
</dbReference>
<dbReference type="Pfam" id="PF15943">
    <property type="entry name" value="YdaS_toxin"/>
    <property type="match status" value="1"/>
</dbReference>
<dbReference type="Proteomes" id="UP001525968">
    <property type="component" value="Unassembled WGS sequence"/>
</dbReference>
<evidence type="ECO:0000256" key="1">
    <source>
        <dbReference type="SAM" id="MobiDB-lite"/>
    </source>
</evidence>
<organism evidence="2 3">
    <name type="scientific">Acidovorax bellezanensis</name>
    <dbReference type="NCBI Taxonomy" id="2976702"/>
    <lineage>
        <taxon>Bacteria</taxon>
        <taxon>Pseudomonadati</taxon>
        <taxon>Pseudomonadota</taxon>
        <taxon>Betaproteobacteria</taxon>
        <taxon>Burkholderiales</taxon>
        <taxon>Comamonadaceae</taxon>
        <taxon>Acidovorax</taxon>
    </lineage>
</organism>
<sequence length="82" mass="8832">MKHAALARQASDENGGPTALARKVGRTPSEVSQWISGVRPIPMASAALVESVSSVTRKQLFPDDWAQIWPELITQPQEAAHG</sequence>
<evidence type="ECO:0000313" key="3">
    <source>
        <dbReference type="Proteomes" id="UP001525968"/>
    </source>
</evidence>
<gene>
    <name evidence="2" type="ORF">N0K08_17510</name>
</gene>